<accession>A0A939IYR3</accession>
<evidence type="ECO:0000256" key="1">
    <source>
        <dbReference type="SAM" id="MobiDB-lite"/>
    </source>
</evidence>
<evidence type="ECO:0000313" key="4">
    <source>
        <dbReference type="Proteomes" id="UP000664332"/>
    </source>
</evidence>
<feature type="region of interest" description="Disordered" evidence="1">
    <location>
        <begin position="65"/>
        <end position="87"/>
    </location>
</feature>
<reference evidence="3" key="1">
    <citation type="submission" date="2021-03" db="EMBL/GenBank/DDBJ databases">
        <authorList>
            <person name="Sun Q."/>
        </authorList>
    </citation>
    <scope>NUCLEOTIDE SEQUENCE</scope>
    <source>
        <strain evidence="3">CCM 8862</strain>
    </source>
</reference>
<evidence type="ECO:0000256" key="2">
    <source>
        <dbReference type="SAM" id="SignalP"/>
    </source>
</evidence>
<name>A0A939IYR3_9CORY</name>
<evidence type="ECO:0000313" key="3">
    <source>
        <dbReference type="EMBL" id="MBN9644932.1"/>
    </source>
</evidence>
<dbReference type="RefSeq" id="WP_207279386.1">
    <property type="nucleotide sequence ID" value="NZ_JAFLEQ010000016.1"/>
</dbReference>
<gene>
    <name evidence="3" type="ORF">JZY06_09965</name>
</gene>
<proteinExistence type="predicted"/>
<dbReference type="AlphaFoldDB" id="A0A939IYR3"/>
<dbReference type="Proteomes" id="UP000664332">
    <property type="component" value="Unassembled WGS sequence"/>
</dbReference>
<sequence length="529" mass="59379">MRARSLKKTAVTVACAALVVPLAPAANASSFFGSSALADLFNAVAGSSMSSETFYDDSPGAQGSTFLPGGISGNKKNGDTPPPVEITPGPVRDGWRLVREETFDKGINDSKVDWEVQKFGPGNRYYVDEFSDGGKYFKIQGGEYFQRALDSFQLLRKSVPFGEDGWLTVEMAARSREKTGKPDGVPTLQVKNGEAKMDVPWDNGLIITSTNPLPSQYRVEYELKTLDFGGKDINGEWNYDGKINGYPSKTECMTNFPWVRLRQNKDGSYPTPGYDQNGAEQPDPCAKPFGDIKAENGFYLMEIVDHAHPAPHNNIFIHSHRKVGMDIYSVNGGWAKAYWGCDPSNGKLKPYADTNGHGINEIFFDGSVWRDPSFAYNEFVMPTPCGIFHGDERNHDNQLQTIVSAAEIQPHVMPNETYKFAIERTDKGYVQEMTGNFRYVGQRTYRFFRPFINNDGRAIWHYNQTPEEYDGRFNNTLKFKGPHGEFEKEMWPSDSAYPDNFIIGLPHINYYTGSATVDNIRLYVPEDKK</sequence>
<keyword evidence="2" id="KW-0732">Signal</keyword>
<keyword evidence="4" id="KW-1185">Reference proteome</keyword>
<dbReference type="EMBL" id="JAFLEQ010000016">
    <property type="protein sequence ID" value="MBN9644932.1"/>
    <property type="molecule type" value="Genomic_DNA"/>
</dbReference>
<feature type="chain" id="PRO_5038636703" evidence="2">
    <location>
        <begin position="26"/>
        <end position="529"/>
    </location>
</feature>
<organism evidence="3 4">
    <name type="scientific">Corynebacterium mendelii</name>
    <dbReference type="NCBI Taxonomy" id="2765362"/>
    <lineage>
        <taxon>Bacteria</taxon>
        <taxon>Bacillati</taxon>
        <taxon>Actinomycetota</taxon>
        <taxon>Actinomycetes</taxon>
        <taxon>Mycobacteriales</taxon>
        <taxon>Corynebacteriaceae</taxon>
        <taxon>Corynebacterium</taxon>
    </lineage>
</organism>
<feature type="signal peptide" evidence="2">
    <location>
        <begin position="1"/>
        <end position="25"/>
    </location>
</feature>
<comment type="caution">
    <text evidence="3">The sequence shown here is derived from an EMBL/GenBank/DDBJ whole genome shotgun (WGS) entry which is preliminary data.</text>
</comment>
<protein>
    <submittedName>
        <fullName evidence="3">Uncharacterized protein</fullName>
    </submittedName>
</protein>